<keyword evidence="3" id="KW-1185">Reference proteome</keyword>
<name>A0ABV5PC97_STRCM</name>
<reference evidence="2 3" key="1">
    <citation type="submission" date="2024-09" db="EMBL/GenBank/DDBJ databases">
        <authorList>
            <person name="Sun Q."/>
            <person name="Mori K."/>
        </authorList>
    </citation>
    <scope>NUCLEOTIDE SEQUENCE [LARGE SCALE GENOMIC DNA]</scope>
    <source>
        <strain evidence="2 3">JCM 4362</strain>
    </source>
</reference>
<dbReference type="EMBL" id="JBHMCR010000006">
    <property type="protein sequence ID" value="MFB9520403.1"/>
    <property type="molecule type" value="Genomic_DNA"/>
</dbReference>
<evidence type="ECO:0000313" key="3">
    <source>
        <dbReference type="Proteomes" id="UP001589718"/>
    </source>
</evidence>
<keyword evidence="1" id="KW-0732">Signal</keyword>
<dbReference type="RefSeq" id="WP_345224336.1">
    <property type="nucleotide sequence ID" value="NZ_BAAAXE010000013.1"/>
</dbReference>
<dbReference type="Proteomes" id="UP001589718">
    <property type="component" value="Unassembled WGS sequence"/>
</dbReference>
<feature type="chain" id="PRO_5046044169" description="Secreted protein" evidence="1">
    <location>
        <begin position="26"/>
        <end position="133"/>
    </location>
</feature>
<evidence type="ECO:0008006" key="4">
    <source>
        <dbReference type="Google" id="ProtNLM"/>
    </source>
</evidence>
<evidence type="ECO:0000313" key="2">
    <source>
        <dbReference type="EMBL" id="MFB9520403.1"/>
    </source>
</evidence>
<gene>
    <name evidence="2" type="ORF">ACFFTU_10635</name>
</gene>
<feature type="signal peptide" evidence="1">
    <location>
        <begin position="1"/>
        <end position="25"/>
    </location>
</feature>
<comment type="caution">
    <text evidence="2">The sequence shown here is derived from an EMBL/GenBank/DDBJ whole genome shotgun (WGS) entry which is preliminary data.</text>
</comment>
<accession>A0ABV5PC97</accession>
<sequence>MPAHRGRAVALVLPSLLLAAGAGTAAVHTAPPGGRAPAAHAAPDRFGAVCRTAVERTRAVAYCHNPYPDTDLVRLHTECAHWWDLDGDSAPVEVGPAQTVRLSSRCWKEVGSAWVTHERAPEPPPPLTGARSR</sequence>
<evidence type="ECO:0000256" key="1">
    <source>
        <dbReference type="SAM" id="SignalP"/>
    </source>
</evidence>
<organism evidence="2 3">
    <name type="scientific">Streptomyces cremeus</name>
    <dbReference type="NCBI Taxonomy" id="66881"/>
    <lineage>
        <taxon>Bacteria</taxon>
        <taxon>Bacillati</taxon>
        <taxon>Actinomycetota</taxon>
        <taxon>Actinomycetes</taxon>
        <taxon>Kitasatosporales</taxon>
        <taxon>Streptomycetaceae</taxon>
        <taxon>Streptomyces</taxon>
    </lineage>
</organism>
<protein>
    <recommendedName>
        <fullName evidence="4">Secreted protein</fullName>
    </recommendedName>
</protein>
<proteinExistence type="predicted"/>